<dbReference type="EMBL" id="CACVKT020004324">
    <property type="protein sequence ID" value="CAC5389193.1"/>
    <property type="molecule type" value="Genomic_DNA"/>
</dbReference>
<sequence length="515" mass="57144">MAPVGERNDRLGSSTPDDDENEGQNLWSTILGEVQSSSSTNLPTSKSILALGDTECGKTTLVAKLQATEEPKKGTGLEYYYIDVKDEYRDDQTRLGVWVLDGDTTHTSLLKYCITEENFEHSLVVLMASMSQPWSILESLDKWAHVLQHHIDRMKLPPEDRREYEESLVRYFQEYVEPVEGQTTQSAPRRDHNPLHPPAVHSDSDKVQLPLGENTLTHNLGIPIVVVITQSDAISKLEKEHDYREEHFDFIQQHVRKFCLKYGASLVYTSVKEEKNCDLLYGYLVHRIYGFPFDMPAYVVEKDSVFVPAGWDNEKKISILFENLHNMKPDDTYEDKIAKPKVGKQIQRDAEVSVEDEQVFLLKQQTTLNKTPAPGPGGESPQRPPAGTSTTTPPRQQQTTPQSTASPKKMEGAKPGTAPGSEGMLANFFNSLLNKNPKGGTPVAGNKAANSPTTPGLGGNPTRISLHAALDGDVKLRTRDKAAVSQDAAAELERMKRTKKAIPEVKPNGPDSTAT</sequence>
<feature type="region of interest" description="Disordered" evidence="12">
    <location>
        <begin position="367"/>
        <end position="463"/>
    </location>
</feature>
<keyword evidence="14" id="KW-1185">Reference proteome</keyword>
<evidence type="ECO:0000256" key="2">
    <source>
        <dbReference type="ARBA" id="ARBA00006831"/>
    </source>
</evidence>
<dbReference type="Gene3D" id="3.40.50.300">
    <property type="entry name" value="P-loop containing nucleotide triphosphate hydrolases"/>
    <property type="match status" value="1"/>
</dbReference>
<evidence type="ECO:0000256" key="3">
    <source>
        <dbReference type="ARBA" id="ARBA00022448"/>
    </source>
</evidence>
<proteinExistence type="inferred from homology"/>
<evidence type="ECO:0000256" key="8">
    <source>
        <dbReference type="ARBA" id="ARBA00023017"/>
    </source>
</evidence>
<gene>
    <name evidence="13" type="ORF">MCOR_24390</name>
</gene>
<evidence type="ECO:0000256" key="12">
    <source>
        <dbReference type="SAM" id="MobiDB-lite"/>
    </source>
</evidence>
<keyword evidence="10 11" id="KW-0206">Cytoskeleton</keyword>
<evidence type="ECO:0000313" key="13">
    <source>
        <dbReference type="EMBL" id="CAC5389193.1"/>
    </source>
</evidence>
<dbReference type="Pfam" id="PF05783">
    <property type="entry name" value="DLIC"/>
    <property type="match status" value="1"/>
</dbReference>
<dbReference type="InterPro" id="IPR027417">
    <property type="entry name" value="P-loop_NTPase"/>
</dbReference>
<evidence type="ECO:0000256" key="10">
    <source>
        <dbReference type="ARBA" id="ARBA00023212"/>
    </source>
</evidence>
<keyword evidence="5 11" id="KW-0493">Microtubule</keyword>
<keyword evidence="3 11" id="KW-0813">Transport</keyword>
<keyword evidence="7 11" id="KW-0067">ATP-binding</keyword>
<protein>
    <recommendedName>
        <fullName evidence="11">Dynein light intermediate chain</fullName>
    </recommendedName>
</protein>
<dbReference type="InterPro" id="IPR008467">
    <property type="entry name" value="Dynein1_light_intermed_chain"/>
</dbReference>
<keyword evidence="9 11" id="KW-0505">Motor protein</keyword>
<evidence type="ECO:0000256" key="1">
    <source>
        <dbReference type="ARBA" id="ARBA00004245"/>
    </source>
</evidence>
<name>A0A6J8BZ13_MYTCO</name>
<dbReference type="GO" id="GO:0007018">
    <property type="term" value="P:microtubule-based movement"/>
    <property type="evidence" value="ECO:0007669"/>
    <property type="project" value="InterPro"/>
</dbReference>
<evidence type="ECO:0000313" key="14">
    <source>
        <dbReference type="Proteomes" id="UP000507470"/>
    </source>
</evidence>
<feature type="region of interest" description="Disordered" evidence="12">
    <location>
        <begin position="179"/>
        <end position="204"/>
    </location>
</feature>
<dbReference type="PANTHER" id="PTHR12688">
    <property type="entry name" value="DYNEIN LIGHT INTERMEDIATE CHAIN"/>
    <property type="match status" value="1"/>
</dbReference>
<dbReference type="GO" id="GO:0005524">
    <property type="term" value="F:ATP binding"/>
    <property type="evidence" value="ECO:0007669"/>
    <property type="project" value="UniProtKB-KW"/>
</dbReference>
<comment type="similarity">
    <text evidence="2 11">Belongs to the dynein light intermediate chain family.</text>
</comment>
<dbReference type="GO" id="GO:0005874">
    <property type="term" value="C:microtubule"/>
    <property type="evidence" value="ECO:0007669"/>
    <property type="project" value="UniProtKB-KW"/>
</dbReference>
<dbReference type="GO" id="GO:0005813">
    <property type="term" value="C:centrosome"/>
    <property type="evidence" value="ECO:0007669"/>
    <property type="project" value="TreeGrafter"/>
</dbReference>
<evidence type="ECO:0000256" key="9">
    <source>
        <dbReference type="ARBA" id="ARBA00023175"/>
    </source>
</evidence>
<keyword evidence="8 11" id="KW-0243">Dynein</keyword>
<evidence type="ECO:0000256" key="7">
    <source>
        <dbReference type="ARBA" id="ARBA00022840"/>
    </source>
</evidence>
<dbReference type="Proteomes" id="UP000507470">
    <property type="component" value="Unassembled WGS sequence"/>
</dbReference>
<feature type="compositionally biased region" description="Low complexity" evidence="12">
    <location>
        <begin position="388"/>
        <end position="407"/>
    </location>
</feature>
<dbReference type="SUPFAM" id="SSF52540">
    <property type="entry name" value="P-loop containing nucleoside triphosphate hydrolases"/>
    <property type="match status" value="1"/>
</dbReference>
<comment type="subcellular location">
    <subcellularLocation>
        <location evidence="1 11">Cytoplasm</location>
        <location evidence="1 11">Cytoskeleton</location>
    </subcellularLocation>
</comment>
<reference evidence="13 14" key="1">
    <citation type="submission" date="2020-06" db="EMBL/GenBank/DDBJ databases">
        <authorList>
            <person name="Li R."/>
            <person name="Bekaert M."/>
        </authorList>
    </citation>
    <scope>NUCLEOTIDE SEQUENCE [LARGE SCALE GENOMIC DNA]</scope>
    <source>
        <strain evidence="14">wild</strain>
    </source>
</reference>
<feature type="region of interest" description="Disordered" evidence="12">
    <location>
        <begin position="1"/>
        <end position="25"/>
    </location>
</feature>
<dbReference type="GO" id="GO:0005868">
    <property type="term" value="C:cytoplasmic dynein complex"/>
    <property type="evidence" value="ECO:0007669"/>
    <property type="project" value="UniProtKB-UniRule"/>
</dbReference>
<keyword evidence="6 11" id="KW-0547">Nucleotide-binding</keyword>
<organism evidence="13 14">
    <name type="scientific">Mytilus coruscus</name>
    <name type="common">Sea mussel</name>
    <dbReference type="NCBI Taxonomy" id="42192"/>
    <lineage>
        <taxon>Eukaryota</taxon>
        <taxon>Metazoa</taxon>
        <taxon>Spiralia</taxon>
        <taxon>Lophotrochozoa</taxon>
        <taxon>Mollusca</taxon>
        <taxon>Bivalvia</taxon>
        <taxon>Autobranchia</taxon>
        <taxon>Pteriomorphia</taxon>
        <taxon>Mytilida</taxon>
        <taxon>Mytiloidea</taxon>
        <taxon>Mytilidae</taxon>
        <taxon>Mytilinae</taxon>
        <taxon>Mytilus</taxon>
    </lineage>
</organism>
<dbReference type="AlphaFoldDB" id="A0A6J8BZ13"/>
<evidence type="ECO:0000256" key="11">
    <source>
        <dbReference type="RuleBase" id="RU366047"/>
    </source>
</evidence>
<dbReference type="OrthoDB" id="27603at2759"/>
<evidence type="ECO:0000256" key="6">
    <source>
        <dbReference type="ARBA" id="ARBA00022741"/>
    </source>
</evidence>
<dbReference type="InterPro" id="IPR022780">
    <property type="entry name" value="Dynein_light_int_chain"/>
</dbReference>
<evidence type="ECO:0000256" key="4">
    <source>
        <dbReference type="ARBA" id="ARBA00022490"/>
    </source>
</evidence>
<comment type="function">
    <text evidence="11">Acts as one of several non-catalytic accessory components of the cytoplasmic dynein 1 complex that are thought to be involved in linking dynein to cargos and to adapter proteins that regulate dynein function. Cytoplasmic dynein 1 acts as a motor for the intracellular retrograde motility of vesicles and organelles along microtubules. May play a role in binding dynein to membranous organelles or chromosomes.</text>
</comment>
<keyword evidence="4 11" id="KW-0963">Cytoplasm</keyword>
<feature type="compositionally biased region" description="Basic and acidic residues" evidence="12">
    <location>
        <begin position="1"/>
        <end position="10"/>
    </location>
</feature>
<dbReference type="GO" id="GO:0045504">
    <property type="term" value="F:dynein heavy chain binding"/>
    <property type="evidence" value="ECO:0007669"/>
    <property type="project" value="TreeGrafter"/>
</dbReference>
<feature type="region of interest" description="Disordered" evidence="12">
    <location>
        <begin position="494"/>
        <end position="515"/>
    </location>
</feature>
<evidence type="ECO:0000256" key="5">
    <source>
        <dbReference type="ARBA" id="ARBA00022701"/>
    </source>
</evidence>
<dbReference type="PANTHER" id="PTHR12688:SF0">
    <property type="entry name" value="DYNEIN LIGHT INTERMEDIATE CHAIN"/>
    <property type="match status" value="1"/>
</dbReference>
<dbReference type="GO" id="GO:0000226">
    <property type="term" value="P:microtubule cytoskeleton organization"/>
    <property type="evidence" value="ECO:0007669"/>
    <property type="project" value="TreeGrafter"/>
</dbReference>
<comment type="subunit">
    <text evidence="11">Homodimer. The cytoplasmic dynein 1 complex consists of two catalytic heavy chains (HCs) and a number of non-catalytic subunits presented by intermediate chains (ICs).</text>
</comment>
<accession>A0A6J8BZ13</accession>